<dbReference type="EMBL" id="DQZW01000216">
    <property type="protein sequence ID" value="HDL90161.1"/>
    <property type="molecule type" value="Genomic_DNA"/>
</dbReference>
<evidence type="ECO:0000256" key="2">
    <source>
        <dbReference type="ARBA" id="ARBA00006386"/>
    </source>
</evidence>
<feature type="transmembrane region" description="Helical" evidence="7">
    <location>
        <begin position="135"/>
        <end position="159"/>
    </location>
</feature>
<evidence type="ECO:0000256" key="4">
    <source>
        <dbReference type="ARBA" id="ARBA00022692"/>
    </source>
</evidence>
<organism evidence="8">
    <name type="scientific">Thermodesulforhabdus norvegica</name>
    <dbReference type="NCBI Taxonomy" id="39841"/>
    <lineage>
        <taxon>Bacteria</taxon>
        <taxon>Pseudomonadati</taxon>
        <taxon>Thermodesulfobacteriota</taxon>
        <taxon>Syntrophobacteria</taxon>
        <taxon>Syntrophobacterales</taxon>
        <taxon>Thermodesulforhabdaceae</taxon>
        <taxon>Thermodesulforhabdus</taxon>
    </lineage>
</organism>
<feature type="transmembrane region" description="Helical" evidence="7">
    <location>
        <begin position="238"/>
        <end position="261"/>
    </location>
</feature>
<keyword evidence="4 7" id="KW-0812">Transmembrane</keyword>
<keyword evidence="3" id="KW-1003">Cell membrane</keyword>
<evidence type="ECO:0000256" key="5">
    <source>
        <dbReference type="ARBA" id="ARBA00022989"/>
    </source>
</evidence>
<name>A0A7C1B1Q9_9BACT</name>
<dbReference type="InterPro" id="IPR005524">
    <property type="entry name" value="DUF318"/>
</dbReference>
<evidence type="ECO:0000313" key="8">
    <source>
        <dbReference type="EMBL" id="HDL90161.1"/>
    </source>
</evidence>
<proteinExistence type="inferred from homology"/>
<sequence length="426" mass="45044">MISFPLSLYSFIGIYSINFILSNLNLNIVDTLIFYVYSCHMEHEDAAKRLPVQKSSEKPCCGSPSGETTLSDNATAAGTAISSIATKSTAFWICGFSGLAGITLLVFSTGIVPGLKPEVFWYHVLSNLVFVGKNIWSILPFFLLSVCISAWVTVSGFADRIKAVFNRREKIAIAGAAIVGATIPLCSCGVIPLIAALLASGVPLGPVMAFWISSPLMSPSIFVLTGAVLGMDFAVARLVTAVLMGAGAGYLVYALSSFGILNNQLQGLSLSQSSCCGSDENTDTTGPSGSKFWNDFWPKVLNISLFLGKWLLIAYILESLIVHYIDPIWISSALGKNQVFSIPLATAIGIPVYTSGVGAIPIVEGLLKNGMSHGAALAFLVAGPVTTIPAMTAVFALVKRQTFTIYLCIGIGGSLIAGYVYQAVMS</sequence>
<feature type="transmembrane region" description="Helical" evidence="7">
    <location>
        <begin position="375"/>
        <end position="398"/>
    </location>
</feature>
<dbReference type="Pfam" id="PF03773">
    <property type="entry name" value="ArsP_1"/>
    <property type="match status" value="1"/>
</dbReference>
<comment type="similarity">
    <text evidence="2">Belongs to the UPF0718 family.</text>
</comment>
<feature type="transmembrane region" description="Helical" evidence="7">
    <location>
        <begin position="90"/>
        <end position="115"/>
    </location>
</feature>
<comment type="caution">
    <text evidence="8">The sequence shown here is derived from an EMBL/GenBank/DDBJ whole genome shotgun (WGS) entry which is preliminary data.</text>
</comment>
<feature type="transmembrane region" description="Helical" evidence="7">
    <location>
        <begin position="210"/>
        <end position="231"/>
    </location>
</feature>
<evidence type="ECO:0000256" key="6">
    <source>
        <dbReference type="ARBA" id="ARBA00023136"/>
    </source>
</evidence>
<reference evidence="8" key="1">
    <citation type="journal article" date="2020" name="mSystems">
        <title>Genome- and Community-Level Interaction Insights into Carbon Utilization and Element Cycling Functions of Hydrothermarchaeota in Hydrothermal Sediment.</title>
        <authorList>
            <person name="Zhou Z."/>
            <person name="Liu Y."/>
            <person name="Xu W."/>
            <person name="Pan J."/>
            <person name="Luo Z.H."/>
            <person name="Li M."/>
        </authorList>
    </citation>
    <scope>NUCLEOTIDE SEQUENCE [LARGE SCALE GENOMIC DNA]</scope>
    <source>
        <strain evidence="8">HyVt-19</strain>
    </source>
</reference>
<evidence type="ECO:0000256" key="1">
    <source>
        <dbReference type="ARBA" id="ARBA00004651"/>
    </source>
</evidence>
<accession>A0A7C1B1Q9</accession>
<feature type="transmembrane region" description="Helical" evidence="7">
    <location>
        <begin position="342"/>
        <end position="363"/>
    </location>
</feature>
<dbReference type="AlphaFoldDB" id="A0A7C1B1Q9"/>
<dbReference type="GO" id="GO:0005886">
    <property type="term" value="C:plasma membrane"/>
    <property type="evidence" value="ECO:0007669"/>
    <property type="project" value="UniProtKB-SubCell"/>
</dbReference>
<feature type="transmembrane region" description="Helical" evidence="7">
    <location>
        <begin position="6"/>
        <end position="26"/>
    </location>
</feature>
<feature type="transmembrane region" description="Helical" evidence="7">
    <location>
        <begin position="171"/>
        <end position="198"/>
    </location>
</feature>
<feature type="transmembrane region" description="Helical" evidence="7">
    <location>
        <begin position="300"/>
        <end position="321"/>
    </location>
</feature>
<protein>
    <submittedName>
        <fullName evidence="8">Permease</fullName>
    </submittedName>
</protein>
<dbReference type="InterPro" id="IPR052923">
    <property type="entry name" value="UPF0718"/>
</dbReference>
<dbReference type="PANTHER" id="PTHR34184">
    <property type="entry name" value="UPF0718 PROTEIN YCGR"/>
    <property type="match status" value="1"/>
</dbReference>
<keyword evidence="6 7" id="KW-0472">Membrane</keyword>
<evidence type="ECO:0000256" key="7">
    <source>
        <dbReference type="SAM" id="Phobius"/>
    </source>
</evidence>
<keyword evidence="5 7" id="KW-1133">Transmembrane helix</keyword>
<gene>
    <name evidence="8" type="ORF">ENG14_04590</name>
</gene>
<dbReference type="Proteomes" id="UP000886355">
    <property type="component" value="Unassembled WGS sequence"/>
</dbReference>
<comment type="subcellular location">
    <subcellularLocation>
        <location evidence="1">Cell membrane</location>
        <topology evidence="1">Multi-pass membrane protein</topology>
    </subcellularLocation>
</comment>
<evidence type="ECO:0000256" key="3">
    <source>
        <dbReference type="ARBA" id="ARBA00022475"/>
    </source>
</evidence>
<dbReference type="PANTHER" id="PTHR34184:SF4">
    <property type="entry name" value="UPF0718 PROTEIN YCGR"/>
    <property type="match status" value="1"/>
</dbReference>
<feature type="transmembrane region" description="Helical" evidence="7">
    <location>
        <begin position="405"/>
        <end position="424"/>
    </location>
</feature>